<feature type="transmembrane region" description="Helical" evidence="1">
    <location>
        <begin position="107"/>
        <end position="128"/>
    </location>
</feature>
<dbReference type="RefSeq" id="WP_295573142.1">
    <property type="nucleotide sequence ID" value="NZ_FLQR01000001.1"/>
</dbReference>
<evidence type="ECO:0000256" key="1">
    <source>
        <dbReference type="SAM" id="Phobius"/>
    </source>
</evidence>
<organism evidence="2">
    <name type="scientific">uncultured Microbacterium sp</name>
    <dbReference type="NCBI Taxonomy" id="191216"/>
    <lineage>
        <taxon>Bacteria</taxon>
        <taxon>Bacillati</taxon>
        <taxon>Actinomycetota</taxon>
        <taxon>Actinomycetes</taxon>
        <taxon>Micrococcales</taxon>
        <taxon>Microbacteriaceae</taxon>
        <taxon>Microbacterium</taxon>
        <taxon>environmental samples</taxon>
    </lineage>
</organism>
<feature type="transmembrane region" description="Helical" evidence="1">
    <location>
        <begin position="21"/>
        <end position="44"/>
    </location>
</feature>
<accession>A0A1Y5NYU9</accession>
<feature type="transmembrane region" description="Helical" evidence="1">
    <location>
        <begin position="134"/>
        <end position="152"/>
    </location>
</feature>
<dbReference type="AlphaFoldDB" id="A0A1Y5NYU9"/>
<keyword evidence="1" id="KW-1133">Transmembrane helix</keyword>
<sequence length="157" mass="17141">MSSFLYTHGTEVDVVYQERNTWAGLIVTLIAMTVYVIALLGTLGERAASEIDWWPMMAWTIGISIVGAIVLSIVWGILAGMRDPDGVGRSDDRDRDIARMGDRVGQAFLVIAGLGVIVLCAVRADWFWVAHTMFFGFALSAFVGGVAQVIAYRRGLV</sequence>
<evidence type="ECO:0000313" key="2">
    <source>
        <dbReference type="EMBL" id="SBS70450.1"/>
    </source>
</evidence>
<evidence type="ECO:0008006" key="3">
    <source>
        <dbReference type="Google" id="ProtNLM"/>
    </source>
</evidence>
<name>A0A1Y5NYU9_9MICO</name>
<feature type="transmembrane region" description="Helical" evidence="1">
    <location>
        <begin position="56"/>
        <end position="79"/>
    </location>
</feature>
<keyword evidence="1" id="KW-0472">Membrane</keyword>
<protein>
    <recommendedName>
        <fullName evidence="3">DUF2178 domain-containing protein</fullName>
    </recommendedName>
</protein>
<gene>
    <name evidence="2" type="ORF">MIPYR_10489</name>
</gene>
<proteinExistence type="predicted"/>
<dbReference type="EMBL" id="FLQR01000001">
    <property type="protein sequence ID" value="SBS70450.1"/>
    <property type="molecule type" value="Genomic_DNA"/>
</dbReference>
<reference evidence="2" key="1">
    <citation type="submission" date="2016-03" db="EMBL/GenBank/DDBJ databases">
        <authorList>
            <person name="Ploux O."/>
        </authorList>
    </citation>
    <scope>NUCLEOTIDE SEQUENCE</scope>
    <source>
        <strain evidence="2">UC1</strain>
    </source>
</reference>
<keyword evidence="1" id="KW-0812">Transmembrane</keyword>